<evidence type="ECO:0000256" key="6">
    <source>
        <dbReference type="SAM" id="Phobius"/>
    </source>
</evidence>
<sequence>MADPSRPATGYPVHPAQHPNGYPPPQSATAYAPPPPNNPYYYNQPPAYPNPRAALIRRLIAALIVVTVLFLTILFICWLVIQPHRPEFHVTSFSVSNLNVSTSSQRLTGNWNARFQVYNPNKKLKISYDEIMSSILYKSEILSQTRIPPFKQDTKNHTTMDAEFSVVDSYVDERVVNGINGDRANGAVGFEVRVVADVGFKVGGFRARRRLLRVWCDNVSIGLTANGRSGNLTGGARKCKVFALIAYAVSKIDLNSQWYLFLFQ</sequence>
<dbReference type="Proteomes" id="UP000467840">
    <property type="component" value="Chromosome 11"/>
</dbReference>
<gene>
    <name evidence="8" type="ORF">GH714_000482</name>
</gene>
<accession>A0A6A6NBG5</accession>
<evidence type="ECO:0000313" key="9">
    <source>
        <dbReference type="Proteomes" id="UP000467840"/>
    </source>
</evidence>
<evidence type="ECO:0000313" key="8">
    <source>
        <dbReference type="EMBL" id="KAF2321579.1"/>
    </source>
</evidence>
<organism evidence="8 9">
    <name type="scientific">Hevea brasiliensis</name>
    <name type="common">Para rubber tree</name>
    <name type="synonym">Siphonia brasiliensis</name>
    <dbReference type="NCBI Taxonomy" id="3981"/>
    <lineage>
        <taxon>Eukaryota</taxon>
        <taxon>Viridiplantae</taxon>
        <taxon>Streptophyta</taxon>
        <taxon>Embryophyta</taxon>
        <taxon>Tracheophyta</taxon>
        <taxon>Spermatophyta</taxon>
        <taxon>Magnoliopsida</taxon>
        <taxon>eudicotyledons</taxon>
        <taxon>Gunneridae</taxon>
        <taxon>Pentapetalae</taxon>
        <taxon>rosids</taxon>
        <taxon>fabids</taxon>
        <taxon>Malpighiales</taxon>
        <taxon>Euphorbiaceae</taxon>
        <taxon>Crotonoideae</taxon>
        <taxon>Micrandreae</taxon>
        <taxon>Hevea</taxon>
    </lineage>
</organism>
<evidence type="ECO:0000256" key="4">
    <source>
        <dbReference type="ARBA" id="ARBA00023136"/>
    </source>
</evidence>
<keyword evidence="3 6" id="KW-1133">Transmembrane helix</keyword>
<proteinExistence type="predicted"/>
<comment type="caution">
    <text evidence="8">The sequence shown here is derived from an EMBL/GenBank/DDBJ whole genome shotgun (WGS) entry which is preliminary data.</text>
</comment>
<keyword evidence="4 6" id="KW-0472">Membrane</keyword>
<feature type="transmembrane region" description="Helical" evidence="6">
    <location>
        <begin position="59"/>
        <end position="81"/>
    </location>
</feature>
<keyword evidence="2 6" id="KW-0812">Transmembrane</keyword>
<evidence type="ECO:0000256" key="5">
    <source>
        <dbReference type="SAM" id="MobiDB-lite"/>
    </source>
</evidence>
<evidence type="ECO:0000256" key="3">
    <source>
        <dbReference type="ARBA" id="ARBA00022989"/>
    </source>
</evidence>
<dbReference type="PANTHER" id="PTHR31234">
    <property type="entry name" value="LATE EMBRYOGENESIS ABUNDANT (LEA) HYDROXYPROLINE-RICH GLYCOPROTEIN FAMILY"/>
    <property type="match status" value="1"/>
</dbReference>
<dbReference type="Pfam" id="PF03168">
    <property type="entry name" value="LEA_2"/>
    <property type="match status" value="1"/>
</dbReference>
<feature type="region of interest" description="Disordered" evidence="5">
    <location>
        <begin position="1"/>
        <end position="35"/>
    </location>
</feature>
<evidence type="ECO:0000259" key="7">
    <source>
        <dbReference type="Pfam" id="PF03168"/>
    </source>
</evidence>
<name>A0A6A6NBG5_HEVBR</name>
<comment type="subcellular location">
    <subcellularLocation>
        <location evidence="1">Membrane</location>
        <topology evidence="1">Single-pass membrane protein</topology>
    </subcellularLocation>
</comment>
<dbReference type="InterPro" id="IPR004864">
    <property type="entry name" value="LEA_2"/>
</dbReference>
<evidence type="ECO:0000256" key="2">
    <source>
        <dbReference type="ARBA" id="ARBA00022692"/>
    </source>
</evidence>
<dbReference type="SUPFAM" id="SSF117070">
    <property type="entry name" value="LEA14-like"/>
    <property type="match status" value="1"/>
</dbReference>
<dbReference type="AlphaFoldDB" id="A0A6A6NBG5"/>
<dbReference type="EMBL" id="JAAGAX010000002">
    <property type="protein sequence ID" value="KAF2321579.1"/>
    <property type="molecule type" value="Genomic_DNA"/>
</dbReference>
<dbReference type="InterPro" id="IPR044839">
    <property type="entry name" value="NDR1-like"/>
</dbReference>
<keyword evidence="9" id="KW-1185">Reference proteome</keyword>
<feature type="domain" description="Late embryogenesis abundant protein LEA-2 subgroup" evidence="7">
    <location>
        <begin position="115"/>
        <end position="207"/>
    </location>
</feature>
<dbReference type="PANTHER" id="PTHR31234:SF55">
    <property type="entry name" value="LATE EMBRYOGENESIS ABUNDANT (LEA) HYDROXYPROLINE-RICH GLYCOPROTEIN FAMILY"/>
    <property type="match status" value="1"/>
</dbReference>
<reference evidence="8 9" key="1">
    <citation type="journal article" date="2020" name="Mol. Plant">
        <title>The Chromosome-Based Rubber Tree Genome Provides New Insights into Spurge Genome Evolution and Rubber Biosynthesis.</title>
        <authorList>
            <person name="Liu J."/>
            <person name="Shi C."/>
            <person name="Shi C.C."/>
            <person name="Li W."/>
            <person name="Zhang Q.J."/>
            <person name="Zhang Y."/>
            <person name="Li K."/>
            <person name="Lu H.F."/>
            <person name="Shi C."/>
            <person name="Zhu S.T."/>
            <person name="Xiao Z.Y."/>
            <person name="Nan H."/>
            <person name="Yue Y."/>
            <person name="Zhu X.G."/>
            <person name="Wu Y."/>
            <person name="Hong X.N."/>
            <person name="Fan G.Y."/>
            <person name="Tong Y."/>
            <person name="Zhang D."/>
            <person name="Mao C.L."/>
            <person name="Liu Y.L."/>
            <person name="Hao S.J."/>
            <person name="Liu W.Q."/>
            <person name="Lv M.Q."/>
            <person name="Zhang H.B."/>
            <person name="Liu Y."/>
            <person name="Hu-Tang G.R."/>
            <person name="Wang J.P."/>
            <person name="Wang J.H."/>
            <person name="Sun Y.H."/>
            <person name="Ni S.B."/>
            <person name="Chen W.B."/>
            <person name="Zhang X.C."/>
            <person name="Jiao Y.N."/>
            <person name="Eichler E.E."/>
            <person name="Li G.H."/>
            <person name="Liu X."/>
            <person name="Gao L.Z."/>
        </authorList>
    </citation>
    <scope>NUCLEOTIDE SEQUENCE [LARGE SCALE GENOMIC DNA]</scope>
    <source>
        <strain evidence="9">cv. GT1</strain>
        <tissue evidence="8">Leaf</tissue>
    </source>
</reference>
<feature type="compositionally biased region" description="Pro residues" evidence="5">
    <location>
        <begin position="21"/>
        <end position="35"/>
    </location>
</feature>
<evidence type="ECO:0000256" key="1">
    <source>
        <dbReference type="ARBA" id="ARBA00004167"/>
    </source>
</evidence>
<protein>
    <recommendedName>
        <fullName evidence="7">Late embryogenesis abundant protein LEA-2 subgroup domain-containing protein</fullName>
    </recommendedName>
</protein>
<dbReference type="GO" id="GO:0005886">
    <property type="term" value="C:plasma membrane"/>
    <property type="evidence" value="ECO:0007669"/>
    <property type="project" value="TreeGrafter"/>
</dbReference>
<dbReference type="GO" id="GO:0098542">
    <property type="term" value="P:defense response to other organism"/>
    <property type="evidence" value="ECO:0007669"/>
    <property type="project" value="InterPro"/>
</dbReference>